<dbReference type="InterPro" id="IPR039315">
    <property type="entry name" value="CheW"/>
</dbReference>
<dbReference type="PROSITE" id="PS50851">
    <property type="entry name" value="CHEW"/>
    <property type="match status" value="1"/>
</dbReference>
<dbReference type="InterPro" id="IPR002545">
    <property type="entry name" value="CheW-lke_dom"/>
</dbReference>
<evidence type="ECO:0000256" key="2">
    <source>
        <dbReference type="ARBA" id="ARBA00021483"/>
    </source>
</evidence>
<dbReference type="EMBL" id="BAABLX010000016">
    <property type="protein sequence ID" value="GAA4942283.1"/>
    <property type="molecule type" value="Genomic_DNA"/>
</dbReference>
<keyword evidence="6" id="KW-1185">Reference proteome</keyword>
<dbReference type="Pfam" id="PF01584">
    <property type="entry name" value="CheW"/>
    <property type="match status" value="1"/>
</dbReference>
<evidence type="ECO:0000256" key="1">
    <source>
        <dbReference type="ARBA" id="ARBA00004496"/>
    </source>
</evidence>
<dbReference type="InterPro" id="IPR036061">
    <property type="entry name" value="CheW-like_dom_sf"/>
</dbReference>
<organism evidence="5 6">
    <name type="scientific">Halioxenophilus aromaticivorans</name>
    <dbReference type="NCBI Taxonomy" id="1306992"/>
    <lineage>
        <taxon>Bacteria</taxon>
        <taxon>Pseudomonadati</taxon>
        <taxon>Pseudomonadota</taxon>
        <taxon>Gammaproteobacteria</taxon>
        <taxon>Alteromonadales</taxon>
        <taxon>Alteromonadaceae</taxon>
        <taxon>Halioxenophilus</taxon>
    </lineage>
</organism>
<dbReference type="PANTHER" id="PTHR22617">
    <property type="entry name" value="CHEMOTAXIS SENSOR HISTIDINE KINASE-RELATED"/>
    <property type="match status" value="1"/>
</dbReference>
<comment type="subcellular location">
    <subcellularLocation>
        <location evidence="1">Cytoplasm</location>
    </subcellularLocation>
</comment>
<reference evidence="6" key="1">
    <citation type="journal article" date="2019" name="Int. J. Syst. Evol. Microbiol.">
        <title>The Global Catalogue of Microorganisms (GCM) 10K type strain sequencing project: providing services to taxonomists for standard genome sequencing and annotation.</title>
        <authorList>
            <consortium name="The Broad Institute Genomics Platform"/>
            <consortium name="The Broad Institute Genome Sequencing Center for Infectious Disease"/>
            <person name="Wu L."/>
            <person name="Ma J."/>
        </authorList>
    </citation>
    <scope>NUCLEOTIDE SEQUENCE [LARGE SCALE GENOMIC DNA]</scope>
    <source>
        <strain evidence="6">JCM 19134</strain>
    </source>
</reference>
<name>A0AAV3U1Y3_9ALTE</name>
<gene>
    <name evidence="5" type="ORF">GCM10025791_20890</name>
</gene>
<evidence type="ECO:0000259" key="4">
    <source>
        <dbReference type="PROSITE" id="PS50851"/>
    </source>
</evidence>
<dbReference type="Gene3D" id="2.40.50.180">
    <property type="entry name" value="CheA-289, Domain 4"/>
    <property type="match status" value="1"/>
</dbReference>
<dbReference type="Gene3D" id="2.30.30.40">
    <property type="entry name" value="SH3 Domains"/>
    <property type="match status" value="1"/>
</dbReference>
<dbReference type="SUPFAM" id="SSF50341">
    <property type="entry name" value="CheW-like"/>
    <property type="match status" value="1"/>
</dbReference>
<dbReference type="AlphaFoldDB" id="A0AAV3U1Y3"/>
<dbReference type="PANTHER" id="PTHR22617:SF45">
    <property type="entry name" value="CHEMOTAXIS PROTEIN CHEW"/>
    <property type="match status" value="1"/>
</dbReference>
<comment type="caution">
    <text evidence="5">The sequence shown here is derived from an EMBL/GenBank/DDBJ whole genome shotgun (WGS) entry which is preliminary data.</text>
</comment>
<evidence type="ECO:0000313" key="6">
    <source>
        <dbReference type="Proteomes" id="UP001409585"/>
    </source>
</evidence>
<keyword evidence="3" id="KW-0963">Cytoplasm</keyword>
<dbReference type="GO" id="GO:0006935">
    <property type="term" value="P:chemotaxis"/>
    <property type="evidence" value="ECO:0007669"/>
    <property type="project" value="InterPro"/>
</dbReference>
<dbReference type="GO" id="GO:0005829">
    <property type="term" value="C:cytosol"/>
    <property type="evidence" value="ECO:0007669"/>
    <property type="project" value="TreeGrafter"/>
</dbReference>
<dbReference type="Proteomes" id="UP001409585">
    <property type="component" value="Unassembled WGS sequence"/>
</dbReference>
<protein>
    <recommendedName>
        <fullName evidence="2">Chemotaxis protein CheW</fullName>
    </recommendedName>
</protein>
<dbReference type="GO" id="GO:0007165">
    <property type="term" value="P:signal transduction"/>
    <property type="evidence" value="ECO:0007669"/>
    <property type="project" value="InterPro"/>
</dbReference>
<evidence type="ECO:0000313" key="5">
    <source>
        <dbReference type="EMBL" id="GAA4942283.1"/>
    </source>
</evidence>
<proteinExistence type="predicted"/>
<dbReference type="SMART" id="SM00260">
    <property type="entry name" value="CheW"/>
    <property type="match status" value="1"/>
</dbReference>
<sequence length="178" mass="19492">MNALVEVPDVASKDHGDLSLEGIDFISDGDQYLTFCLEHEHYGVDILSVTEIRGWEAPTLIPNSPEHVCGVINLRGVIVPILDLRLKFQIGEPVYNPTTVVIVLTVKTERDHCTMGFVVDAVSDVLNAEAQDIKPAPSFGGMVDGRYIQGLVNVGSDVVTILNVEQLLSLTEEEDFDE</sequence>
<dbReference type="RefSeq" id="WP_345421294.1">
    <property type="nucleotide sequence ID" value="NZ_AP031496.1"/>
</dbReference>
<evidence type="ECO:0000256" key="3">
    <source>
        <dbReference type="ARBA" id="ARBA00022490"/>
    </source>
</evidence>
<accession>A0AAV3U1Y3</accession>
<feature type="domain" description="CheW-like" evidence="4">
    <location>
        <begin position="29"/>
        <end position="173"/>
    </location>
</feature>